<evidence type="ECO:0008006" key="3">
    <source>
        <dbReference type="Google" id="ProtNLM"/>
    </source>
</evidence>
<name>A0A1X7TN69_AMPQE</name>
<evidence type="ECO:0000313" key="2">
    <source>
        <dbReference type="EnsemblMetazoa" id="Aqu2.1.16238_001"/>
    </source>
</evidence>
<feature type="compositionally biased region" description="Polar residues" evidence="1">
    <location>
        <begin position="343"/>
        <end position="353"/>
    </location>
</feature>
<dbReference type="OrthoDB" id="6078042at2759"/>
<feature type="region of interest" description="Disordered" evidence="1">
    <location>
        <begin position="507"/>
        <end position="530"/>
    </location>
</feature>
<proteinExistence type="predicted"/>
<sequence length="803" mass="90830">MSYAGVVFYVEEGDENYMNFAAAKKLNALIEYIESNHPQAEIDHSQSFHFSFEGDYIELKFDTPQERLNTGWTIAPHMIPCRIFKEDADNFGKPGYPFPPTCVVSVHYSPHPDTKAVRFVHYAIPLEGVTNPTTLLIDSASLKNTLKKWFDDEEGWIDLTLTRVHMVGPAGSGKTCAQNLLLNEPPPPHSESIPRTTSSNPINPHTSSDTSSSDHPILEHPSSDSHASIDPTTDIHVHYNIATPSSKYITNSTPIACKAVKALRIASNDNETWNRITRDELLERLASRLKRAAVKFSQQNQALSASDDIMTWNRITRDEQLASRLERAAAKFPQQNQALLNELGSETSVSNEEVTPEASEEPRDYRAVVKEITDHLPKAKAQLSEKWAYIIDSGGQPAFQELLPVFTRAASLNIITLNLSKGLDEKFEYMYRFNGNKFKCDENMKYSNRKVFDSVISAASVQKPLDIPYQTKPSKEDTPIHSMSFVLGTHYDVVIESSSDENEAETKVKQMSNDLMSQQDSHSKKYEEEDDEEKVFVNVPQGIFPLIIVRLLKQEECVVRLSNPDDTSDSNDPFKPNDVSQFRDAASLLISFDKSITDPHERLYIINREKHIEVIFTGKKEHCPKVNTLVRKVINDSAEDINILVEDLNVAFACQRDKSKYCIIQKEEPVCRSTPTHTCPLDDSYWCWFNTSSPERQHKSDTGISGSPQCKHRHDVKEIDGKELTIKTAMRIFVSSAHHYMLIGIGLGVIVADLKDTDEAINNLIKVFQRWFEADKDVSWNALIELCDDYPDQLGQARTKLNK</sequence>
<feature type="compositionally biased region" description="Polar residues" evidence="1">
    <location>
        <begin position="193"/>
        <end position="203"/>
    </location>
</feature>
<evidence type="ECO:0000256" key="1">
    <source>
        <dbReference type="SAM" id="MobiDB-lite"/>
    </source>
</evidence>
<reference evidence="2" key="1">
    <citation type="submission" date="2017-05" db="UniProtKB">
        <authorList>
            <consortium name="EnsemblMetazoa"/>
        </authorList>
    </citation>
    <scope>IDENTIFICATION</scope>
</reference>
<feature type="compositionally biased region" description="Low complexity" evidence="1">
    <location>
        <begin position="204"/>
        <end position="215"/>
    </location>
</feature>
<accession>A0A1X7TN69</accession>
<organism evidence="2">
    <name type="scientific">Amphimedon queenslandica</name>
    <name type="common">Sponge</name>
    <dbReference type="NCBI Taxonomy" id="400682"/>
    <lineage>
        <taxon>Eukaryota</taxon>
        <taxon>Metazoa</taxon>
        <taxon>Porifera</taxon>
        <taxon>Demospongiae</taxon>
        <taxon>Heteroscleromorpha</taxon>
        <taxon>Haplosclerida</taxon>
        <taxon>Niphatidae</taxon>
        <taxon>Amphimedon</taxon>
    </lineage>
</organism>
<feature type="compositionally biased region" description="Polar residues" evidence="1">
    <location>
        <begin position="509"/>
        <end position="520"/>
    </location>
</feature>
<dbReference type="InParanoid" id="A0A1X7TN69"/>
<dbReference type="AlphaFoldDB" id="A0A1X7TN69"/>
<feature type="region of interest" description="Disordered" evidence="1">
    <location>
        <begin position="176"/>
        <end position="231"/>
    </location>
</feature>
<protein>
    <recommendedName>
        <fullName evidence="3">Death domain-containing protein</fullName>
    </recommendedName>
</protein>
<feature type="region of interest" description="Disordered" evidence="1">
    <location>
        <begin position="343"/>
        <end position="362"/>
    </location>
</feature>
<dbReference type="EnsemblMetazoa" id="Aqu2.1.16238_001">
    <property type="protein sequence ID" value="Aqu2.1.16238_001"/>
    <property type="gene ID" value="Aqu2.1.16238"/>
</dbReference>